<proteinExistence type="inferred from homology"/>
<dbReference type="PANTHER" id="PTHR10173:SF52">
    <property type="entry name" value="METHIONINE-R-SULFOXIDE REDUCTASE B1"/>
    <property type="match status" value="1"/>
</dbReference>
<dbReference type="FunFam" id="2.170.150.20:FF:000001">
    <property type="entry name" value="Peptide methionine sulfoxide reductase MsrB"/>
    <property type="match status" value="1"/>
</dbReference>
<dbReference type="GO" id="GO:0033743">
    <property type="term" value="F:peptide-methionine (R)-S-oxide reductase activity"/>
    <property type="evidence" value="ECO:0007669"/>
    <property type="project" value="UniProtKB-EC"/>
</dbReference>
<dbReference type="Proteomes" id="UP001524383">
    <property type="component" value="Unassembled WGS sequence"/>
</dbReference>
<name>A0ABD4TKB6_9EURY</name>
<dbReference type="InterPro" id="IPR011057">
    <property type="entry name" value="Mss4-like_sf"/>
</dbReference>
<organism evidence="9 10">
    <name type="scientific">Methanocalculus taiwanensis</name>
    <dbReference type="NCBI Taxonomy" id="106207"/>
    <lineage>
        <taxon>Archaea</taxon>
        <taxon>Methanobacteriati</taxon>
        <taxon>Methanobacteriota</taxon>
        <taxon>Stenosarchaea group</taxon>
        <taxon>Methanomicrobia</taxon>
        <taxon>Methanomicrobiales</taxon>
        <taxon>Methanocalculaceae</taxon>
        <taxon>Methanocalculus</taxon>
    </lineage>
</organism>
<comment type="similarity">
    <text evidence="2">Belongs to the MsrB Met sulfoxide reductase family.</text>
</comment>
<dbReference type="EC" id="1.8.4.12" evidence="3"/>
<dbReference type="SUPFAM" id="SSF51316">
    <property type="entry name" value="Mss4-like"/>
    <property type="match status" value="1"/>
</dbReference>
<dbReference type="GO" id="GO:0006979">
    <property type="term" value="P:response to oxidative stress"/>
    <property type="evidence" value="ECO:0007669"/>
    <property type="project" value="UniProtKB-ARBA"/>
</dbReference>
<keyword evidence="4" id="KW-0479">Metal-binding</keyword>
<keyword evidence="6 9" id="KW-0560">Oxidoreductase</keyword>
<keyword evidence="5" id="KW-0862">Zinc</keyword>
<dbReference type="NCBIfam" id="TIGR00357">
    <property type="entry name" value="peptide-methionine (R)-S-oxide reductase MsrB"/>
    <property type="match status" value="1"/>
</dbReference>
<feature type="domain" description="MsrB" evidence="8">
    <location>
        <begin position="22"/>
        <end position="144"/>
    </location>
</feature>
<dbReference type="Gene3D" id="2.170.150.20">
    <property type="entry name" value="Peptide methionine sulfoxide reductase"/>
    <property type="match status" value="1"/>
</dbReference>
<evidence type="ECO:0000256" key="1">
    <source>
        <dbReference type="ARBA" id="ARBA00001947"/>
    </source>
</evidence>
<gene>
    <name evidence="9" type="primary">msrB</name>
    <name evidence="9" type="ORF">FTO68_02085</name>
</gene>
<dbReference type="PROSITE" id="PS51790">
    <property type="entry name" value="MSRB"/>
    <property type="match status" value="1"/>
</dbReference>
<evidence type="ECO:0000256" key="3">
    <source>
        <dbReference type="ARBA" id="ARBA00012499"/>
    </source>
</evidence>
<dbReference type="InterPro" id="IPR028427">
    <property type="entry name" value="Met_Sox_Rdtase_MsrB"/>
</dbReference>
<evidence type="ECO:0000256" key="4">
    <source>
        <dbReference type="ARBA" id="ARBA00022723"/>
    </source>
</evidence>
<dbReference type="Pfam" id="PF01641">
    <property type="entry name" value="SelR"/>
    <property type="match status" value="1"/>
</dbReference>
<evidence type="ECO:0000256" key="7">
    <source>
        <dbReference type="ARBA" id="ARBA00048488"/>
    </source>
</evidence>
<comment type="catalytic activity">
    <reaction evidence="7">
        <text>L-methionyl-[protein] + [thioredoxin]-disulfide + H2O = L-methionyl-(R)-S-oxide-[protein] + [thioredoxin]-dithiol</text>
        <dbReference type="Rhea" id="RHEA:24164"/>
        <dbReference type="Rhea" id="RHEA-COMP:10698"/>
        <dbReference type="Rhea" id="RHEA-COMP:10700"/>
        <dbReference type="Rhea" id="RHEA-COMP:12313"/>
        <dbReference type="Rhea" id="RHEA-COMP:12314"/>
        <dbReference type="ChEBI" id="CHEBI:15377"/>
        <dbReference type="ChEBI" id="CHEBI:16044"/>
        <dbReference type="ChEBI" id="CHEBI:29950"/>
        <dbReference type="ChEBI" id="CHEBI:45764"/>
        <dbReference type="ChEBI" id="CHEBI:50058"/>
        <dbReference type="EC" id="1.8.4.12"/>
    </reaction>
</comment>
<evidence type="ECO:0000313" key="9">
    <source>
        <dbReference type="EMBL" id="MCQ1537780.1"/>
    </source>
</evidence>
<comment type="caution">
    <text evidence="9">The sequence shown here is derived from an EMBL/GenBank/DDBJ whole genome shotgun (WGS) entry which is preliminary data.</text>
</comment>
<evidence type="ECO:0000256" key="5">
    <source>
        <dbReference type="ARBA" id="ARBA00022833"/>
    </source>
</evidence>
<evidence type="ECO:0000259" key="8">
    <source>
        <dbReference type="PROSITE" id="PS51790"/>
    </source>
</evidence>
<dbReference type="GO" id="GO:0046872">
    <property type="term" value="F:metal ion binding"/>
    <property type="evidence" value="ECO:0007669"/>
    <property type="project" value="UniProtKB-KW"/>
</dbReference>
<protein>
    <recommendedName>
        <fullName evidence="3">peptide-methionine (R)-S-oxide reductase</fullName>
        <ecNumber evidence="3">1.8.4.12</ecNumber>
    </recommendedName>
</protein>
<evidence type="ECO:0000256" key="2">
    <source>
        <dbReference type="ARBA" id="ARBA00007174"/>
    </source>
</evidence>
<evidence type="ECO:0000256" key="6">
    <source>
        <dbReference type="ARBA" id="ARBA00023002"/>
    </source>
</evidence>
<sequence length="144" mass="16070">MVQIYSVTEGRLIDQEPIEKSESTWKAILDPITFEVARRGGTEPPFTGRYHNCHLNGIYLCACCETDLFYSEDKFDSGTGWPSFTKAVSENNIHIKVDRSAGMIRDEVLCALCGAHLGHVFNDGPPPAGRRFCMNSASLRLRSK</sequence>
<keyword evidence="10" id="KW-1185">Reference proteome</keyword>
<dbReference type="PANTHER" id="PTHR10173">
    <property type="entry name" value="METHIONINE SULFOXIDE REDUCTASE"/>
    <property type="match status" value="1"/>
</dbReference>
<dbReference type="EMBL" id="VOTZ01000003">
    <property type="protein sequence ID" value="MCQ1537780.1"/>
    <property type="molecule type" value="Genomic_DNA"/>
</dbReference>
<evidence type="ECO:0000313" key="10">
    <source>
        <dbReference type="Proteomes" id="UP001524383"/>
    </source>
</evidence>
<comment type="cofactor">
    <cofactor evidence="1">
        <name>Zn(2+)</name>
        <dbReference type="ChEBI" id="CHEBI:29105"/>
    </cofactor>
</comment>
<dbReference type="AlphaFoldDB" id="A0ABD4TKB6"/>
<accession>A0ABD4TKB6</accession>
<reference evidence="9 10" key="1">
    <citation type="submission" date="2019-08" db="EMBL/GenBank/DDBJ databases">
        <authorList>
            <person name="Chen S.-C."/>
            <person name="Lai M.-C."/>
            <person name="You Y.-T."/>
        </authorList>
    </citation>
    <scope>NUCLEOTIDE SEQUENCE [LARGE SCALE GENOMIC DNA]</scope>
    <source>
        <strain evidence="9 10">P2F9704a</strain>
    </source>
</reference>
<dbReference type="RefSeq" id="WP_255331702.1">
    <property type="nucleotide sequence ID" value="NZ_VOTZ01000003.1"/>
</dbReference>
<dbReference type="InterPro" id="IPR002579">
    <property type="entry name" value="Met_Sox_Rdtase_MsrB_dom"/>
</dbReference>